<reference evidence="1" key="1">
    <citation type="journal article" date="2014" name="Front. Microbiol.">
        <title>High frequency of phylogenetically diverse reductive dehalogenase-homologous genes in deep subseafloor sedimentary metagenomes.</title>
        <authorList>
            <person name="Kawai M."/>
            <person name="Futagami T."/>
            <person name="Toyoda A."/>
            <person name="Takaki Y."/>
            <person name="Nishi S."/>
            <person name="Hori S."/>
            <person name="Arai W."/>
            <person name="Tsubouchi T."/>
            <person name="Morono Y."/>
            <person name="Uchiyama I."/>
            <person name="Ito T."/>
            <person name="Fujiyama A."/>
            <person name="Inagaki F."/>
            <person name="Takami H."/>
        </authorList>
    </citation>
    <scope>NUCLEOTIDE SEQUENCE</scope>
    <source>
        <strain evidence="1">Expedition CK06-06</strain>
    </source>
</reference>
<feature type="non-terminal residue" evidence="1">
    <location>
        <position position="1"/>
    </location>
</feature>
<evidence type="ECO:0000313" key="1">
    <source>
        <dbReference type="EMBL" id="GAG90321.1"/>
    </source>
</evidence>
<dbReference type="EMBL" id="BART01027067">
    <property type="protein sequence ID" value="GAG90321.1"/>
    <property type="molecule type" value="Genomic_DNA"/>
</dbReference>
<accession>X1D1D8</accession>
<comment type="caution">
    <text evidence="1">The sequence shown here is derived from an EMBL/GenBank/DDBJ whole genome shotgun (WGS) entry which is preliminary data.</text>
</comment>
<name>X1D1D8_9ZZZZ</name>
<organism evidence="1">
    <name type="scientific">marine sediment metagenome</name>
    <dbReference type="NCBI Taxonomy" id="412755"/>
    <lineage>
        <taxon>unclassified sequences</taxon>
        <taxon>metagenomes</taxon>
        <taxon>ecological metagenomes</taxon>
    </lineage>
</organism>
<gene>
    <name evidence="1" type="ORF">S01H4_48085</name>
</gene>
<protein>
    <submittedName>
        <fullName evidence="1">Uncharacterized protein</fullName>
    </submittedName>
</protein>
<sequence length="116" mass="11987">GLSLPRQLATGMAEFIGTSFKSFAKTGSPEALANIAFILLPVAKYGVSGVKGVVARIRPDTLTGNALALNADVGRAQLPKGMTQMTARQLIADVESAQLVGNDKPGIFSIEAGDNT</sequence>
<dbReference type="AlphaFoldDB" id="X1D1D8"/>
<proteinExistence type="predicted"/>